<comment type="caution">
    <text evidence="2">The sequence shown here is derived from an EMBL/GenBank/DDBJ whole genome shotgun (WGS) entry which is preliminary data.</text>
</comment>
<dbReference type="EMBL" id="JAENGZ010001558">
    <property type="protein sequence ID" value="KAG6947386.1"/>
    <property type="molecule type" value="Genomic_DNA"/>
</dbReference>
<dbReference type="AlphaFoldDB" id="A0A8T1TSX8"/>
<feature type="region of interest" description="Disordered" evidence="1">
    <location>
        <begin position="1"/>
        <end position="61"/>
    </location>
</feature>
<protein>
    <submittedName>
        <fullName evidence="2">Uncharacterized protein</fullName>
    </submittedName>
</protein>
<evidence type="ECO:0000313" key="2">
    <source>
        <dbReference type="EMBL" id="KAG6947386.1"/>
    </source>
</evidence>
<accession>A0A8T1TSX8</accession>
<evidence type="ECO:0000256" key="1">
    <source>
        <dbReference type="SAM" id="MobiDB-lite"/>
    </source>
</evidence>
<dbReference type="Proteomes" id="UP000688947">
    <property type="component" value="Unassembled WGS sequence"/>
</dbReference>
<sequence>MIQSKWRNVGGDLPAHTTKGPASQHPEKNKQTKQFIRGTGLSRDESKGFVAKSTKARKRPKIRNNQVQDVKRQRMNEARKEVKQLVQGTLLPVVTLSGILRLLQSNYSYESGYGILSNFLLILWDPGSKPLQGNHAT</sequence>
<evidence type="ECO:0000313" key="3">
    <source>
        <dbReference type="Proteomes" id="UP000688947"/>
    </source>
</evidence>
<organism evidence="2 3">
    <name type="scientific">Phytophthora cactorum</name>
    <dbReference type="NCBI Taxonomy" id="29920"/>
    <lineage>
        <taxon>Eukaryota</taxon>
        <taxon>Sar</taxon>
        <taxon>Stramenopiles</taxon>
        <taxon>Oomycota</taxon>
        <taxon>Peronosporomycetes</taxon>
        <taxon>Peronosporales</taxon>
        <taxon>Peronosporaceae</taxon>
        <taxon>Phytophthora</taxon>
    </lineage>
</organism>
<name>A0A8T1TSX8_9STRA</name>
<gene>
    <name evidence="2" type="ORF">JG687_00016128</name>
</gene>
<proteinExistence type="predicted"/>
<reference evidence="2" key="1">
    <citation type="submission" date="2021-01" db="EMBL/GenBank/DDBJ databases">
        <title>Phytophthora aleatoria, a newly-described species from Pinus radiata is distinct from Phytophthora cactorum isolates based on comparative genomics.</title>
        <authorList>
            <person name="Mcdougal R."/>
            <person name="Panda P."/>
            <person name="Williams N."/>
            <person name="Studholme D.J."/>
        </authorList>
    </citation>
    <scope>NUCLEOTIDE SEQUENCE</scope>
    <source>
        <strain evidence="2">NZFS 3830</strain>
    </source>
</reference>